<name>A0A2T0RSI0_9RHOB</name>
<sequence>MAAHFCAAFLLAGCATDAPVSRTAGKVDGTLTRFPVLDNAVVIAAPAGYCIDAPGSRSDSHDAFVLLASCRAVTGREDAPTPRRPGLLTASVDGTTVGRAFPSEQEFAAFFDTTRGEALLSSTGNSDHIAIREHFAKDGAYFVHALERNDSDVLDGQSWRTIFEVNGRMVTATLRDVPDHPIPSQAGMRIVEDFASRIAAASPRMR</sequence>
<accession>A0A2T0RSI0</accession>
<dbReference type="Proteomes" id="UP000239480">
    <property type="component" value="Unassembled WGS sequence"/>
</dbReference>
<dbReference type="EMBL" id="PVTD01000003">
    <property type="protein sequence ID" value="PRY24155.1"/>
    <property type="molecule type" value="Genomic_DNA"/>
</dbReference>
<evidence type="ECO:0000313" key="1">
    <source>
        <dbReference type="EMBL" id="PRY24155.1"/>
    </source>
</evidence>
<comment type="caution">
    <text evidence="1">The sequence shown here is derived from an EMBL/GenBank/DDBJ whole genome shotgun (WGS) entry which is preliminary data.</text>
</comment>
<reference evidence="1 2" key="1">
    <citation type="submission" date="2018-03" db="EMBL/GenBank/DDBJ databases">
        <title>Genomic Encyclopedia of Archaeal and Bacterial Type Strains, Phase II (KMG-II): from individual species to whole genera.</title>
        <authorList>
            <person name="Goeker M."/>
        </authorList>
    </citation>
    <scope>NUCLEOTIDE SEQUENCE [LARGE SCALE GENOMIC DNA]</scope>
    <source>
        <strain evidence="1 2">DSM 29328</strain>
    </source>
</reference>
<protein>
    <submittedName>
        <fullName evidence="1">Uncharacterized protein</fullName>
    </submittedName>
</protein>
<keyword evidence="2" id="KW-1185">Reference proteome</keyword>
<dbReference type="AlphaFoldDB" id="A0A2T0RSI0"/>
<organism evidence="1 2">
    <name type="scientific">Aliiruegeria haliotis</name>
    <dbReference type="NCBI Taxonomy" id="1280846"/>
    <lineage>
        <taxon>Bacteria</taxon>
        <taxon>Pseudomonadati</taxon>
        <taxon>Pseudomonadota</taxon>
        <taxon>Alphaproteobacteria</taxon>
        <taxon>Rhodobacterales</taxon>
        <taxon>Roseobacteraceae</taxon>
        <taxon>Aliiruegeria</taxon>
    </lineage>
</organism>
<gene>
    <name evidence="1" type="ORF">CLV78_10319</name>
</gene>
<proteinExistence type="predicted"/>
<evidence type="ECO:0000313" key="2">
    <source>
        <dbReference type="Proteomes" id="UP000239480"/>
    </source>
</evidence>